<gene>
    <name evidence="1" type="ORF">ACFQ3U_12335</name>
</gene>
<name>A0ABW3TQ16_9MICO</name>
<evidence type="ECO:0008006" key="3">
    <source>
        <dbReference type="Google" id="ProtNLM"/>
    </source>
</evidence>
<protein>
    <recommendedName>
        <fullName evidence="3">Head-to-tail stopper</fullName>
    </recommendedName>
</protein>
<evidence type="ECO:0000313" key="1">
    <source>
        <dbReference type="EMBL" id="MFD1202680.1"/>
    </source>
</evidence>
<dbReference type="Proteomes" id="UP001597181">
    <property type="component" value="Unassembled WGS sequence"/>
</dbReference>
<evidence type="ECO:0000313" key="2">
    <source>
        <dbReference type="Proteomes" id="UP001597181"/>
    </source>
</evidence>
<reference evidence="2" key="1">
    <citation type="journal article" date="2019" name="Int. J. Syst. Evol. Microbiol.">
        <title>The Global Catalogue of Microorganisms (GCM) 10K type strain sequencing project: providing services to taxonomists for standard genome sequencing and annotation.</title>
        <authorList>
            <consortium name="The Broad Institute Genomics Platform"/>
            <consortium name="The Broad Institute Genome Sequencing Center for Infectious Disease"/>
            <person name="Wu L."/>
            <person name="Ma J."/>
        </authorList>
    </citation>
    <scope>NUCLEOTIDE SEQUENCE [LARGE SCALE GENOMIC DNA]</scope>
    <source>
        <strain evidence="2">CCUG 50213</strain>
    </source>
</reference>
<dbReference type="RefSeq" id="WP_343960665.1">
    <property type="nucleotide sequence ID" value="NZ_BAAAKZ010000008.1"/>
</dbReference>
<keyword evidence="2" id="KW-1185">Reference proteome</keyword>
<sequence length="113" mass="12726">MGRPSHIHERFTVGYRERTTTAGGMAPKESWKPAVDLKVFGWGPPSPDDVIRSEKTGTKHELDVYCRSSPTKHRDKLVVNGVEWLVQGEPDDYRFGPFGFDAGVRVRLSRVEG</sequence>
<dbReference type="EMBL" id="JBHTLY010000005">
    <property type="protein sequence ID" value="MFD1202680.1"/>
    <property type="molecule type" value="Genomic_DNA"/>
</dbReference>
<proteinExistence type="predicted"/>
<accession>A0ABW3TQ16</accession>
<organism evidence="1 2">
    <name type="scientific">Leucobacter albus</name>
    <dbReference type="NCBI Taxonomy" id="272210"/>
    <lineage>
        <taxon>Bacteria</taxon>
        <taxon>Bacillati</taxon>
        <taxon>Actinomycetota</taxon>
        <taxon>Actinomycetes</taxon>
        <taxon>Micrococcales</taxon>
        <taxon>Microbacteriaceae</taxon>
        <taxon>Leucobacter</taxon>
    </lineage>
</organism>
<comment type="caution">
    <text evidence="1">The sequence shown here is derived from an EMBL/GenBank/DDBJ whole genome shotgun (WGS) entry which is preliminary data.</text>
</comment>